<evidence type="ECO:0000256" key="1">
    <source>
        <dbReference type="SAM" id="Phobius"/>
    </source>
</evidence>
<dbReference type="Proteomes" id="UP000185426">
    <property type="component" value="Chromosome"/>
</dbReference>
<dbReference type="InterPro" id="IPR003675">
    <property type="entry name" value="Rce1/LyrA-like_dom"/>
</dbReference>
<keyword evidence="1" id="KW-0812">Transmembrane</keyword>
<feature type="domain" description="CAAX prenyl protease 2/Lysostaphin resistance protein A-like" evidence="2">
    <location>
        <begin position="113"/>
        <end position="200"/>
    </location>
</feature>
<dbReference type="EMBL" id="CP015607">
    <property type="protein sequence ID" value="APT47260.1"/>
    <property type="molecule type" value="Genomic_DNA"/>
</dbReference>
<keyword evidence="1" id="KW-1133">Transmembrane helix</keyword>
<gene>
    <name evidence="3" type="ORF">BSA145_16120</name>
</gene>
<reference evidence="3 4" key="1">
    <citation type="submission" date="2016-05" db="EMBL/GenBank/DDBJ databases">
        <title>Complete Genome and Methylome Analysis of Psychrotrophic Bacterial Isolates from Antarctic Lake Untersee.</title>
        <authorList>
            <person name="Fomenkov A."/>
            <person name="Akimov V.N."/>
            <person name="Vasilyeva L.V."/>
            <person name="Andersen D."/>
            <person name="Vincze T."/>
            <person name="Roberts R.J."/>
        </authorList>
    </citation>
    <scope>NUCLEOTIDE SEQUENCE [LARGE SCALE GENOMIC DNA]</scope>
    <source>
        <strain evidence="3 4">U14-5</strain>
    </source>
</reference>
<proteinExistence type="predicted"/>
<protein>
    <recommendedName>
        <fullName evidence="2">CAAX prenyl protease 2/Lysostaphin resistance protein A-like domain-containing protein</fullName>
    </recommendedName>
</protein>
<evidence type="ECO:0000313" key="4">
    <source>
        <dbReference type="Proteomes" id="UP000185426"/>
    </source>
</evidence>
<evidence type="ECO:0000313" key="3">
    <source>
        <dbReference type="EMBL" id="APT47260.1"/>
    </source>
</evidence>
<dbReference type="AlphaFoldDB" id="A0A1L6ZL76"/>
<accession>A0A1L6ZL76</accession>
<keyword evidence="1" id="KW-0472">Membrane</keyword>
<dbReference type="Pfam" id="PF02517">
    <property type="entry name" value="Rce1-like"/>
    <property type="match status" value="1"/>
</dbReference>
<feature type="transmembrane region" description="Helical" evidence="1">
    <location>
        <begin position="114"/>
        <end position="137"/>
    </location>
</feature>
<organism evidence="3 4">
    <name type="scientific">Bacillus safensis</name>
    <dbReference type="NCBI Taxonomy" id="561879"/>
    <lineage>
        <taxon>Bacteria</taxon>
        <taxon>Bacillati</taxon>
        <taxon>Bacillota</taxon>
        <taxon>Bacilli</taxon>
        <taxon>Bacillales</taxon>
        <taxon>Bacillaceae</taxon>
        <taxon>Bacillus</taxon>
    </lineage>
</organism>
<dbReference type="GO" id="GO:0080120">
    <property type="term" value="P:CAAX-box protein maturation"/>
    <property type="evidence" value="ECO:0007669"/>
    <property type="project" value="UniProtKB-ARBA"/>
</dbReference>
<feature type="transmembrane region" description="Helical" evidence="1">
    <location>
        <begin position="168"/>
        <end position="193"/>
    </location>
</feature>
<name>A0A1L6ZL76_BACIA</name>
<feature type="transmembrane region" description="Helical" evidence="1">
    <location>
        <begin position="75"/>
        <end position="94"/>
    </location>
</feature>
<sequence length="224" mass="25239">MISMVAALGILIHFLGPLSSKMVIKIKRDNPISDRKLITYITPQRSYDGFTIIGAFICCGAFSQELLVEISNNKNVYGILFFFLLGVLLPSVLWKLKNKVVAFRGRYVVNVDSIFFLPLTALSEELIWRFFLPLLLLTNSVESVAVSICISSIGFILLHIPIGGVKSIAYMSLFTFITVISYLTFGILAAIAFHISHNLFIHFFQPRKIKNFKTKPPVLSETDW</sequence>
<feature type="transmembrane region" description="Helical" evidence="1">
    <location>
        <begin position="144"/>
        <end position="162"/>
    </location>
</feature>
<dbReference type="GO" id="GO:0004175">
    <property type="term" value="F:endopeptidase activity"/>
    <property type="evidence" value="ECO:0007669"/>
    <property type="project" value="UniProtKB-ARBA"/>
</dbReference>
<evidence type="ECO:0000259" key="2">
    <source>
        <dbReference type="Pfam" id="PF02517"/>
    </source>
</evidence>
<feature type="transmembrane region" description="Helical" evidence="1">
    <location>
        <begin position="44"/>
        <end position="63"/>
    </location>
</feature>